<keyword evidence="5 9" id="KW-0812">Transmembrane</keyword>
<dbReference type="PANTHER" id="PTHR33989">
    <property type="match status" value="1"/>
</dbReference>
<dbReference type="GO" id="GO:0008982">
    <property type="term" value="F:protein-N(PI)-phosphohistidine-sugar phosphotransferase activity"/>
    <property type="evidence" value="ECO:0007669"/>
    <property type="project" value="UniProtKB-UniRule"/>
</dbReference>
<feature type="transmembrane region" description="Helical" evidence="9">
    <location>
        <begin position="272"/>
        <end position="295"/>
    </location>
</feature>
<comment type="caution">
    <text evidence="11">The sequence shown here is derived from an EMBL/GenBank/DDBJ whole genome shotgun (WGS) entry which is preliminary data.</text>
</comment>
<gene>
    <name evidence="11" type="ORF">CLORAM_00883</name>
</gene>
<dbReference type="GO" id="GO:0005886">
    <property type="term" value="C:plasma membrane"/>
    <property type="evidence" value="ECO:0007669"/>
    <property type="project" value="UniProtKB-SubCell"/>
</dbReference>
<evidence type="ECO:0000256" key="1">
    <source>
        <dbReference type="ARBA" id="ARBA00004651"/>
    </source>
</evidence>
<feature type="transmembrane region" description="Helical" evidence="9">
    <location>
        <begin position="101"/>
        <end position="128"/>
    </location>
</feature>
<comment type="function">
    <text evidence="8">The phosphoenolpyruvate-dependent sugar phosphotransferase system (PTS), a major carbohydrate active -transport system, catalyzes the phosphorylation of incoming sugar substrates concomitant with their translocation across the cell membrane.</text>
</comment>
<feature type="transmembrane region" description="Helical" evidence="9">
    <location>
        <begin position="209"/>
        <end position="229"/>
    </location>
</feature>
<evidence type="ECO:0000259" key="10">
    <source>
        <dbReference type="PROSITE" id="PS51105"/>
    </source>
</evidence>
<evidence type="ECO:0000256" key="2">
    <source>
        <dbReference type="ARBA" id="ARBA00022448"/>
    </source>
</evidence>
<keyword evidence="3 8" id="KW-1003">Cell membrane</keyword>
<dbReference type="GO" id="GO:0009401">
    <property type="term" value="P:phosphoenolpyruvate-dependent sugar phosphotransferase system"/>
    <property type="evidence" value="ECO:0007669"/>
    <property type="project" value="InterPro"/>
</dbReference>
<evidence type="ECO:0000313" key="11">
    <source>
        <dbReference type="EMBL" id="EDS18887.1"/>
    </source>
</evidence>
<sequence length="451" mass="49467">MQLFPLAKGNFNYSNKHTFSLLLDCTKKSARGNERRKIMNKILMFVEDKLVPPLNKMANQHHLNAVKNGMMVTVPLTIIGSIFLLIPNIPIDPIQSFFEPYAAMITTVNTITIGIVGLVGAASVAYYFALGYTDIKIDPLITAFVSVAAFLLATLTDEYAINLELFGTKGLFTAILVALMSGMIMHFFQKRDLVIHFPDTVPPLVSKSFMSLVPAFVILTIIWIIRVILGINVNQILMDCFSPFVFALNTLPGFLVFMFIRSMLWSVGIHGGAVLAVADPFFLTMFGANAAAFAAGTQPPYITASGFTMFVFLGGGGATLPLVLMMIRSKEKGFSTLGKLCLPASIFEINEPVVFGVPLVMNPYMMIPYTLSTLILSAGTYLLMLFNIIGRPVANIPWTIPPLFSHYLVTGGNIPAVIWGGISLLIAGCIYYPFFKAMERQRLAVEKRIGA</sequence>
<dbReference type="EMBL" id="ABFX02000004">
    <property type="protein sequence ID" value="EDS18887.1"/>
    <property type="molecule type" value="Genomic_DNA"/>
</dbReference>
<feature type="transmembrane region" description="Helical" evidence="9">
    <location>
        <begin position="168"/>
        <end position="188"/>
    </location>
</feature>
<dbReference type="eggNOG" id="COG1455">
    <property type="taxonomic scope" value="Bacteria"/>
</dbReference>
<evidence type="ECO:0000256" key="5">
    <source>
        <dbReference type="ARBA" id="ARBA00022692"/>
    </source>
</evidence>
<keyword evidence="12" id="KW-1185">Reference proteome</keyword>
<comment type="subcellular location">
    <subcellularLocation>
        <location evidence="1">Cell membrane</location>
        <topology evidence="1">Multi-pass membrane protein</topology>
    </subcellularLocation>
</comment>
<dbReference type="PANTHER" id="PTHR33989:SF4">
    <property type="entry name" value="PTS SYSTEM N,N'-DIACETYLCHITOBIOSE-SPECIFIC EIIC COMPONENT"/>
    <property type="match status" value="1"/>
</dbReference>
<dbReference type="Proteomes" id="UP000005798">
    <property type="component" value="Unassembled WGS sequence"/>
</dbReference>
<dbReference type="InterPro" id="IPR004501">
    <property type="entry name" value="PTS_EIIC_3"/>
</dbReference>
<keyword evidence="6 9" id="KW-1133">Transmembrane helix</keyword>
<evidence type="ECO:0000256" key="6">
    <source>
        <dbReference type="ARBA" id="ARBA00022989"/>
    </source>
</evidence>
<dbReference type="AlphaFoldDB" id="B0N365"/>
<dbReference type="NCBIfam" id="TIGR00410">
    <property type="entry name" value="lacE"/>
    <property type="match status" value="1"/>
</dbReference>
<dbReference type="PIRSF" id="PIRSF006351">
    <property type="entry name" value="PTS_EIIC-Cellobiose"/>
    <property type="match status" value="1"/>
</dbReference>
<feature type="transmembrane region" description="Helical" evidence="9">
    <location>
        <begin position="414"/>
        <end position="434"/>
    </location>
</feature>
<dbReference type="Pfam" id="PF02378">
    <property type="entry name" value="PTS_EIIC"/>
    <property type="match status" value="1"/>
</dbReference>
<protein>
    <recommendedName>
        <fullName evidence="8">Permease IIC component</fullName>
    </recommendedName>
</protein>
<organism evidence="11 12">
    <name type="scientific">Thomasclavelia ramosa DSM 1402</name>
    <dbReference type="NCBI Taxonomy" id="445974"/>
    <lineage>
        <taxon>Bacteria</taxon>
        <taxon>Bacillati</taxon>
        <taxon>Bacillota</taxon>
        <taxon>Erysipelotrichia</taxon>
        <taxon>Erysipelotrichales</taxon>
        <taxon>Coprobacillaceae</taxon>
        <taxon>Thomasclavelia</taxon>
    </lineage>
</organism>
<feature type="transmembrane region" description="Helical" evidence="9">
    <location>
        <begin position="241"/>
        <end position="260"/>
    </location>
</feature>
<keyword evidence="7 8" id="KW-0472">Membrane</keyword>
<evidence type="ECO:0000256" key="4">
    <source>
        <dbReference type="ARBA" id="ARBA00022597"/>
    </source>
</evidence>
<proteinExistence type="predicted"/>
<feature type="transmembrane region" description="Helical" evidence="9">
    <location>
        <begin position="301"/>
        <end position="327"/>
    </location>
</feature>
<accession>B0N365</accession>
<keyword evidence="4 8" id="KW-0762">Sugar transport</keyword>
<feature type="transmembrane region" description="Helical" evidence="9">
    <location>
        <begin position="69"/>
        <end position="89"/>
    </location>
</feature>
<dbReference type="HOGENOM" id="CLU_029688_1_2_9"/>
<evidence type="ECO:0000256" key="7">
    <source>
        <dbReference type="ARBA" id="ARBA00023136"/>
    </source>
</evidence>
<evidence type="ECO:0000313" key="12">
    <source>
        <dbReference type="Proteomes" id="UP000005798"/>
    </source>
</evidence>
<dbReference type="GO" id="GO:1902815">
    <property type="term" value="P:N,N'-diacetylchitobiose import"/>
    <property type="evidence" value="ECO:0007669"/>
    <property type="project" value="TreeGrafter"/>
</dbReference>
<keyword evidence="2 8" id="KW-0813">Transport</keyword>
<feature type="transmembrane region" description="Helical" evidence="9">
    <location>
        <begin position="140"/>
        <end position="156"/>
    </location>
</feature>
<name>B0N365_9FIRM</name>
<evidence type="ECO:0000256" key="3">
    <source>
        <dbReference type="ARBA" id="ARBA00022475"/>
    </source>
</evidence>
<feature type="transmembrane region" description="Helical" evidence="9">
    <location>
        <begin position="371"/>
        <end position="394"/>
    </location>
</feature>
<dbReference type="PROSITE" id="PS51105">
    <property type="entry name" value="PTS_EIIC_TYPE_3"/>
    <property type="match status" value="1"/>
</dbReference>
<evidence type="ECO:0000256" key="9">
    <source>
        <dbReference type="SAM" id="Phobius"/>
    </source>
</evidence>
<feature type="domain" description="PTS EIIC type-3" evidence="10">
    <location>
        <begin position="46"/>
        <end position="434"/>
    </location>
</feature>
<reference evidence="11" key="1">
    <citation type="submission" date="2007-11" db="EMBL/GenBank/DDBJ databases">
        <authorList>
            <person name="Fulton L."/>
            <person name="Clifton S."/>
            <person name="Fulton B."/>
            <person name="Xu J."/>
            <person name="Minx P."/>
            <person name="Pepin K.H."/>
            <person name="Johnson M."/>
            <person name="Thiruvilangam P."/>
            <person name="Bhonagiri V."/>
            <person name="Nash W.E."/>
            <person name="Mardis E.R."/>
            <person name="Wilson R.K."/>
        </authorList>
    </citation>
    <scope>NUCLEOTIDE SEQUENCE [LARGE SCALE GENOMIC DNA]</scope>
    <source>
        <strain evidence="11">DSM 1402</strain>
    </source>
</reference>
<reference evidence="11" key="2">
    <citation type="submission" date="2014-06" db="EMBL/GenBank/DDBJ databases">
        <title>Draft genome sequence of Clostridium ramosum(DSM 1402).</title>
        <authorList>
            <person name="Sudarsanam P."/>
            <person name="Ley R."/>
            <person name="Guruge J."/>
            <person name="Turnbaugh P.J."/>
            <person name="Mahowald M."/>
            <person name="Liep D."/>
            <person name="Gordon J."/>
        </authorList>
    </citation>
    <scope>NUCLEOTIDE SEQUENCE</scope>
    <source>
        <strain evidence="11">DSM 1402</strain>
    </source>
</reference>
<dbReference type="InterPro" id="IPR003352">
    <property type="entry name" value="PTS_EIIC"/>
</dbReference>
<evidence type="ECO:0000256" key="8">
    <source>
        <dbReference type="PIRNR" id="PIRNR006351"/>
    </source>
</evidence>
<dbReference type="InterPro" id="IPR004796">
    <property type="entry name" value="PTS_IIC_cello"/>
</dbReference>
<dbReference type="InterPro" id="IPR051088">
    <property type="entry name" value="PTS_Sugar-EIIC/EIIB"/>
</dbReference>